<dbReference type="Proteomes" id="UP000298484">
    <property type="component" value="Unassembled WGS sequence"/>
</dbReference>
<proteinExistence type="predicted"/>
<organism evidence="2 3">
    <name type="scientific">Lentibacillus salicampi</name>
    <dbReference type="NCBI Taxonomy" id="175306"/>
    <lineage>
        <taxon>Bacteria</taxon>
        <taxon>Bacillati</taxon>
        <taxon>Bacillota</taxon>
        <taxon>Bacilli</taxon>
        <taxon>Bacillales</taxon>
        <taxon>Bacillaceae</taxon>
        <taxon>Lentibacillus</taxon>
    </lineage>
</organism>
<keyword evidence="1" id="KW-0472">Membrane</keyword>
<keyword evidence="1" id="KW-1133">Transmembrane helix</keyword>
<sequence length="139" mass="15199">MDWAGLGVIIIGLALLGGVFLLIKPLRNLTVILAGLQNTTNDLPNQVAEVTADLKGTLSSANSAIKQLNEQLSKLTPIFRIIGNIGTSLQQLFSVMGTINENMKRKTNNPMMERYHLEGIYGAMALGYGIYQQKNHSKK</sequence>
<dbReference type="InterPro" id="IPR009293">
    <property type="entry name" value="UPF0478"/>
</dbReference>
<gene>
    <name evidence="2" type="ORF">E4U82_16170</name>
</gene>
<dbReference type="RefSeq" id="WP_135111218.1">
    <property type="nucleotide sequence ID" value="NZ_SRHY01000041.1"/>
</dbReference>
<keyword evidence="3" id="KW-1185">Reference proteome</keyword>
<evidence type="ECO:0000256" key="1">
    <source>
        <dbReference type="SAM" id="Phobius"/>
    </source>
</evidence>
<keyword evidence="1" id="KW-0812">Transmembrane</keyword>
<protein>
    <submittedName>
        <fullName evidence="2">DUF948 domain-containing protein</fullName>
    </submittedName>
</protein>
<evidence type="ECO:0000313" key="2">
    <source>
        <dbReference type="EMBL" id="TFJ91726.1"/>
    </source>
</evidence>
<dbReference type="Pfam" id="PF06103">
    <property type="entry name" value="DUF948"/>
    <property type="match status" value="1"/>
</dbReference>
<name>A0A4Y9A7J1_9BACI</name>
<comment type="caution">
    <text evidence="2">The sequence shown here is derived from an EMBL/GenBank/DDBJ whole genome shotgun (WGS) entry which is preliminary data.</text>
</comment>
<dbReference type="AlphaFoldDB" id="A0A4Y9A7J1"/>
<reference evidence="2 3" key="1">
    <citation type="submission" date="2019-03" db="EMBL/GenBank/DDBJ databases">
        <title>Genome sequence of Lentibacillus salicampi ATCC BAA-719.</title>
        <authorList>
            <person name="Maclea K.S."/>
            <person name="Simoes Junior M."/>
        </authorList>
    </citation>
    <scope>NUCLEOTIDE SEQUENCE [LARGE SCALE GENOMIC DNA]</scope>
    <source>
        <strain evidence="2 3">ATCC BAA-719</strain>
    </source>
</reference>
<accession>A0A4Y9A7J1</accession>
<dbReference type="OrthoDB" id="2437843at2"/>
<evidence type="ECO:0000313" key="3">
    <source>
        <dbReference type="Proteomes" id="UP000298484"/>
    </source>
</evidence>
<feature type="transmembrane region" description="Helical" evidence="1">
    <location>
        <begin position="6"/>
        <end position="23"/>
    </location>
</feature>
<dbReference type="EMBL" id="SRHY01000041">
    <property type="protein sequence ID" value="TFJ91726.1"/>
    <property type="molecule type" value="Genomic_DNA"/>
</dbReference>